<evidence type="ECO:0000259" key="8">
    <source>
        <dbReference type="PROSITE" id="PS51645"/>
    </source>
</evidence>
<dbReference type="InterPro" id="IPR014729">
    <property type="entry name" value="Rossmann-like_a/b/a_fold"/>
</dbReference>
<proteinExistence type="inferred from homology"/>
<dbReference type="InterPro" id="IPR018394">
    <property type="entry name" value="DNA_photolyase_1_CS_C"/>
</dbReference>
<dbReference type="Pfam" id="PF03441">
    <property type="entry name" value="FAD_binding_7"/>
    <property type="match status" value="1"/>
</dbReference>
<comment type="cofactor">
    <cofactor evidence="1">
        <name>(6R)-5,10-methylene-5,6,7,8-tetrahydrofolate</name>
        <dbReference type="ChEBI" id="CHEBI:15636"/>
    </cofactor>
</comment>
<comment type="cofactor">
    <cofactor evidence="6">
        <name>FAD</name>
        <dbReference type="ChEBI" id="CHEBI:57692"/>
    </cofactor>
    <text evidence="6">Binds 1 FAD per subunit.</text>
</comment>
<dbReference type="SUPFAM" id="SSF52425">
    <property type="entry name" value="Cryptochrome/photolyase, N-terminal domain"/>
    <property type="match status" value="1"/>
</dbReference>
<keyword evidence="10" id="KW-1185">Reference proteome</keyword>
<keyword evidence="5 7" id="KW-0157">Chromophore</keyword>
<gene>
    <name evidence="9" type="ORF">E1H14_11955</name>
</gene>
<dbReference type="InterPro" id="IPR005101">
    <property type="entry name" value="Cryptochr/Photolyase_FAD-bd"/>
</dbReference>
<evidence type="ECO:0000256" key="7">
    <source>
        <dbReference type="RuleBase" id="RU004182"/>
    </source>
</evidence>
<dbReference type="PROSITE" id="PS51645">
    <property type="entry name" value="PHR_CRY_ALPHA_BETA"/>
    <property type="match status" value="1"/>
</dbReference>
<evidence type="ECO:0000256" key="3">
    <source>
        <dbReference type="ARBA" id="ARBA00022630"/>
    </source>
</evidence>
<dbReference type="RefSeq" id="WP_149391715.1">
    <property type="nucleotide sequence ID" value="NZ_SMRS01000009.1"/>
</dbReference>
<protein>
    <submittedName>
        <fullName evidence="9">Deoxyribodipyrimidine photolyase</fullName>
    </submittedName>
</protein>
<organism evidence="9 10">
    <name type="scientific">Nitrincola tapanii</name>
    <dbReference type="NCBI Taxonomy" id="1708751"/>
    <lineage>
        <taxon>Bacteria</taxon>
        <taxon>Pseudomonadati</taxon>
        <taxon>Pseudomonadota</taxon>
        <taxon>Gammaproteobacteria</taxon>
        <taxon>Oceanospirillales</taxon>
        <taxon>Oceanospirillaceae</taxon>
        <taxon>Nitrincola</taxon>
    </lineage>
</organism>
<dbReference type="Gene3D" id="1.10.579.10">
    <property type="entry name" value="DNA Cyclobutane Dipyrimidine Photolyase, subunit A, domain 3"/>
    <property type="match status" value="1"/>
</dbReference>
<evidence type="ECO:0000256" key="1">
    <source>
        <dbReference type="ARBA" id="ARBA00001932"/>
    </source>
</evidence>
<evidence type="ECO:0000256" key="2">
    <source>
        <dbReference type="ARBA" id="ARBA00005862"/>
    </source>
</evidence>
<dbReference type="GO" id="GO:0003904">
    <property type="term" value="F:deoxyribodipyrimidine photo-lyase activity"/>
    <property type="evidence" value="ECO:0007669"/>
    <property type="project" value="TreeGrafter"/>
</dbReference>
<comment type="similarity">
    <text evidence="7">Belongs to the DNA photolyase family.</text>
</comment>
<dbReference type="GO" id="GO:0006950">
    <property type="term" value="P:response to stress"/>
    <property type="evidence" value="ECO:0007669"/>
    <property type="project" value="UniProtKB-ARBA"/>
</dbReference>
<evidence type="ECO:0000313" key="10">
    <source>
        <dbReference type="Proteomes" id="UP000325302"/>
    </source>
</evidence>
<name>A0A5A9VYZ4_9GAMM</name>
<reference evidence="9 10" key="1">
    <citation type="submission" date="2019-03" db="EMBL/GenBank/DDBJ databases">
        <title>Nitrincola sp. nov. isolated from an Indian soda lake.</title>
        <authorList>
            <person name="Joshi A."/>
            <person name="Thite S.V."/>
            <person name="Joseph N."/>
            <person name="Dhotre D."/>
            <person name="Moorthy M."/>
            <person name="Shouche Y.S."/>
        </authorList>
    </citation>
    <scope>NUCLEOTIDE SEQUENCE [LARGE SCALE GENOMIC DNA]</scope>
    <source>
        <strain evidence="9 10">MEB193</strain>
    </source>
</reference>
<keyword evidence="4 6" id="KW-0274">FAD</keyword>
<dbReference type="InterPro" id="IPR002081">
    <property type="entry name" value="Cryptochrome/DNA_photolyase_1"/>
</dbReference>
<dbReference type="PANTHER" id="PTHR11455:SF9">
    <property type="entry name" value="CRYPTOCHROME CIRCADIAN CLOCK 5 ISOFORM X1"/>
    <property type="match status" value="1"/>
</dbReference>
<dbReference type="PRINTS" id="PR00147">
    <property type="entry name" value="DNAPHOTLYASE"/>
</dbReference>
<dbReference type="GO" id="GO:0009416">
    <property type="term" value="P:response to light stimulus"/>
    <property type="evidence" value="ECO:0007669"/>
    <property type="project" value="TreeGrafter"/>
</dbReference>
<comment type="caution">
    <text evidence="9">The sequence shown here is derived from an EMBL/GenBank/DDBJ whole genome shotgun (WGS) entry which is preliminary data.</text>
</comment>
<dbReference type="EMBL" id="SMRS01000009">
    <property type="protein sequence ID" value="KAA0873757.1"/>
    <property type="molecule type" value="Genomic_DNA"/>
</dbReference>
<dbReference type="Gene3D" id="1.25.40.80">
    <property type="match status" value="1"/>
</dbReference>
<feature type="domain" description="Photolyase/cryptochrome alpha/beta" evidence="8">
    <location>
        <begin position="3"/>
        <end position="133"/>
    </location>
</feature>
<dbReference type="PROSITE" id="PS00394">
    <property type="entry name" value="DNA_PHOTOLYASES_1_1"/>
    <property type="match status" value="1"/>
</dbReference>
<dbReference type="PANTHER" id="PTHR11455">
    <property type="entry name" value="CRYPTOCHROME"/>
    <property type="match status" value="1"/>
</dbReference>
<dbReference type="SUPFAM" id="SSF48173">
    <property type="entry name" value="Cryptochrome/photolyase FAD-binding domain"/>
    <property type="match status" value="1"/>
</dbReference>
<keyword evidence="3 6" id="KW-0285">Flavoprotein</keyword>
<dbReference type="GO" id="GO:0006139">
    <property type="term" value="P:nucleobase-containing compound metabolic process"/>
    <property type="evidence" value="ECO:0007669"/>
    <property type="project" value="UniProtKB-ARBA"/>
</dbReference>
<sequence>MSVPHLIWFKRDLRLQDHPALQAASKEAASIFCFYVFEPSLLEDPHYETRHFRFIVQSLEDLSQRLGAFGHKLWVFWTEIEPLLQAFKQDFGQFRLFSHEEIGLAKSFQRDLRVKQWCQQQGILWLEFPQFAVQRGTQGRCGWRRFADQFFAQPLAQVDLSQLRPTHLVPEAQAQNYLCRALPKSWLQKPASFQAGGETAAWQRVDQFFRHHLCHYAHHISQPEASLQSCSRLSPYLAWGNLSLRQLLKKLNRQAHSHHRSALESRLRWHCHFVQKFESDCRMEFEPLNPAFIPLLAQARAERIRSETADFEAWSQGQTGYPLVDACMRALLDTGYLNFRMRAMLVSVACHHLQLDWKAVAEHLARCFLDFEPGIHYPQIQMQAGLTGFNTLRIYNPLQQSLKQDAQAHFIQRYLPELKELPLPLQHQPWLITPLEALMYKSHDSTGCSNTYPEFYPQRCFDHLLTGKAARERLWQWKSLPQVKAYLPQLLHNQVSQDD</sequence>
<evidence type="ECO:0000256" key="5">
    <source>
        <dbReference type="ARBA" id="ARBA00022991"/>
    </source>
</evidence>
<dbReference type="InterPro" id="IPR006050">
    <property type="entry name" value="DNA_photolyase_N"/>
</dbReference>
<dbReference type="InterPro" id="IPR036134">
    <property type="entry name" value="Crypto/Photolyase_FAD-like_sf"/>
</dbReference>
<evidence type="ECO:0000256" key="6">
    <source>
        <dbReference type="PIRSR" id="PIRSR602081-1"/>
    </source>
</evidence>
<dbReference type="Proteomes" id="UP000325302">
    <property type="component" value="Unassembled WGS sequence"/>
</dbReference>
<dbReference type="AlphaFoldDB" id="A0A5A9VYZ4"/>
<dbReference type="GO" id="GO:0071949">
    <property type="term" value="F:FAD binding"/>
    <property type="evidence" value="ECO:0007669"/>
    <property type="project" value="TreeGrafter"/>
</dbReference>
<dbReference type="GO" id="GO:0003677">
    <property type="term" value="F:DNA binding"/>
    <property type="evidence" value="ECO:0007669"/>
    <property type="project" value="TreeGrafter"/>
</dbReference>
<accession>A0A5A9VYZ4</accession>
<keyword evidence="9" id="KW-0456">Lyase</keyword>
<comment type="similarity">
    <text evidence="2">Belongs to the DNA photolyase class-1 family.</text>
</comment>
<dbReference type="Pfam" id="PF00875">
    <property type="entry name" value="DNA_photolyase"/>
    <property type="match status" value="1"/>
</dbReference>
<dbReference type="OrthoDB" id="9772484at2"/>
<dbReference type="InterPro" id="IPR036155">
    <property type="entry name" value="Crypto/Photolyase_N_sf"/>
</dbReference>
<evidence type="ECO:0000256" key="4">
    <source>
        <dbReference type="ARBA" id="ARBA00022827"/>
    </source>
</evidence>
<dbReference type="Gene3D" id="3.40.50.620">
    <property type="entry name" value="HUPs"/>
    <property type="match status" value="1"/>
</dbReference>
<evidence type="ECO:0000313" key="9">
    <source>
        <dbReference type="EMBL" id="KAA0873757.1"/>
    </source>
</evidence>
<feature type="binding site" evidence="6">
    <location>
        <position position="216"/>
    </location>
    <ligand>
        <name>FAD</name>
        <dbReference type="ChEBI" id="CHEBI:57692"/>
    </ligand>
</feature>